<sequence>MTVTRGQDPSTHPAGGGAAPRRRVAAVVGGLVLVVALATVGLWVAGTAATGPSAGQREAYVEQVQAGWLAGGERMRDLPAPLVGGPLDAGWTEDELVEAGGLVCDGVGQWGLVARYPDHVGVFSAQVVVEAAQQHLC</sequence>
<evidence type="ECO:0000256" key="1">
    <source>
        <dbReference type="SAM" id="Phobius"/>
    </source>
</evidence>
<keyword evidence="3" id="KW-1185">Reference proteome</keyword>
<keyword evidence="1" id="KW-0472">Membrane</keyword>
<accession>A0A1Y2N676</accession>
<dbReference type="EMBL" id="MIGB01000004">
    <property type="protein sequence ID" value="OSY42964.1"/>
    <property type="molecule type" value="Genomic_DNA"/>
</dbReference>
<dbReference type="Proteomes" id="UP000194360">
    <property type="component" value="Unassembled WGS sequence"/>
</dbReference>
<evidence type="ECO:0000313" key="3">
    <source>
        <dbReference type="Proteomes" id="UP000194360"/>
    </source>
</evidence>
<comment type="caution">
    <text evidence="2">The sequence shown here is derived from an EMBL/GenBank/DDBJ whole genome shotgun (WGS) entry which is preliminary data.</text>
</comment>
<keyword evidence="1" id="KW-0812">Transmembrane</keyword>
<name>A0A1Y2N676_PSEAH</name>
<evidence type="ECO:0000313" key="2">
    <source>
        <dbReference type="EMBL" id="OSY42964.1"/>
    </source>
</evidence>
<gene>
    <name evidence="2" type="ORF">BG845_01206</name>
</gene>
<keyword evidence="1" id="KW-1133">Transmembrane helix</keyword>
<protein>
    <submittedName>
        <fullName evidence="2">Uncharacterized protein</fullName>
    </submittedName>
</protein>
<dbReference type="RefSeq" id="WP_125911398.1">
    <property type="nucleotide sequence ID" value="NZ_AP018920.1"/>
</dbReference>
<reference evidence="2 3" key="1">
    <citation type="submission" date="2016-09" db="EMBL/GenBank/DDBJ databases">
        <title>Pseudonocardia autotrophica DSM535, a candidate organism with high potential of specific P450 cytochromes.</title>
        <authorList>
            <person name="Grumaz C."/>
            <person name="Vainshtein Y."/>
            <person name="Kirstahler P."/>
            <person name="Sohn K."/>
        </authorList>
    </citation>
    <scope>NUCLEOTIDE SEQUENCE [LARGE SCALE GENOMIC DNA]</scope>
    <source>
        <strain evidence="2 3">DSM 535</strain>
    </source>
</reference>
<organism evidence="2 3">
    <name type="scientific">Pseudonocardia autotrophica</name>
    <name type="common">Amycolata autotrophica</name>
    <name type="synonym">Nocardia autotrophica</name>
    <dbReference type="NCBI Taxonomy" id="2074"/>
    <lineage>
        <taxon>Bacteria</taxon>
        <taxon>Bacillati</taxon>
        <taxon>Actinomycetota</taxon>
        <taxon>Actinomycetes</taxon>
        <taxon>Pseudonocardiales</taxon>
        <taxon>Pseudonocardiaceae</taxon>
        <taxon>Pseudonocardia</taxon>
    </lineage>
</organism>
<proteinExistence type="predicted"/>
<feature type="transmembrane region" description="Helical" evidence="1">
    <location>
        <begin position="24"/>
        <end position="46"/>
    </location>
</feature>
<dbReference type="AlphaFoldDB" id="A0A1Y2N676"/>